<reference evidence="1 2" key="1">
    <citation type="journal article" date="2019" name="Commun. Biol.">
        <title>The bagworm genome reveals a unique fibroin gene that provides high tensile strength.</title>
        <authorList>
            <person name="Kono N."/>
            <person name="Nakamura H."/>
            <person name="Ohtoshi R."/>
            <person name="Tomita M."/>
            <person name="Numata K."/>
            <person name="Arakawa K."/>
        </authorList>
    </citation>
    <scope>NUCLEOTIDE SEQUENCE [LARGE SCALE GENOMIC DNA]</scope>
</reference>
<proteinExistence type="predicted"/>
<accession>A0A4C1W2J8</accession>
<sequence>MVFARTIIGNAIDIGNGTGARIEKESRIGSSRGTRIEIESGAGNTGSGLTTLVGEPAQLRVSARAATSADRSPGSHRHRHFDLLSAGCGGVCVRLSLLTHRGERPWRDHGVIFIIGLLIRIASMNHEEALKTSL</sequence>
<comment type="caution">
    <text evidence="1">The sequence shown here is derived from an EMBL/GenBank/DDBJ whole genome shotgun (WGS) entry which is preliminary data.</text>
</comment>
<keyword evidence="2" id="KW-1185">Reference proteome</keyword>
<name>A0A4C1W2J8_EUMVA</name>
<protein>
    <submittedName>
        <fullName evidence="1">Uncharacterized protein</fullName>
    </submittedName>
</protein>
<organism evidence="1 2">
    <name type="scientific">Eumeta variegata</name>
    <name type="common">Bagworm moth</name>
    <name type="synonym">Eumeta japonica</name>
    <dbReference type="NCBI Taxonomy" id="151549"/>
    <lineage>
        <taxon>Eukaryota</taxon>
        <taxon>Metazoa</taxon>
        <taxon>Ecdysozoa</taxon>
        <taxon>Arthropoda</taxon>
        <taxon>Hexapoda</taxon>
        <taxon>Insecta</taxon>
        <taxon>Pterygota</taxon>
        <taxon>Neoptera</taxon>
        <taxon>Endopterygota</taxon>
        <taxon>Lepidoptera</taxon>
        <taxon>Glossata</taxon>
        <taxon>Ditrysia</taxon>
        <taxon>Tineoidea</taxon>
        <taxon>Psychidae</taxon>
        <taxon>Oiketicinae</taxon>
        <taxon>Eumeta</taxon>
    </lineage>
</organism>
<evidence type="ECO:0000313" key="2">
    <source>
        <dbReference type="Proteomes" id="UP000299102"/>
    </source>
</evidence>
<evidence type="ECO:0000313" key="1">
    <source>
        <dbReference type="EMBL" id="GBP45263.1"/>
    </source>
</evidence>
<dbReference type="AlphaFoldDB" id="A0A4C1W2J8"/>
<dbReference type="Proteomes" id="UP000299102">
    <property type="component" value="Unassembled WGS sequence"/>
</dbReference>
<dbReference type="EMBL" id="BGZK01000467">
    <property type="protein sequence ID" value="GBP45263.1"/>
    <property type="molecule type" value="Genomic_DNA"/>
</dbReference>
<gene>
    <name evidence="1" type="ORF">EVAR_29011_1</name>
</gene>